<dbReference type="InterPro" id="IPR008767">
    <property type="entry name" value="Phage_SPP1_head-tail_adaptor"/>
</dbReference>
<comment type="caution">
    <text evidence="1">The sequence shown here is derived from an EMBL/GenBank/DDBJ whole genome shotgun (WGS) entry which is preliminary data.</text>
</comment>
<dbReference type="InterPro" id="IPR038666">
    <property type="entry name" value="SSP1_head-tail_sf"/>
</dbReference>
<dbReference type="Pfam" id="PF05521">
    <property type="entry name" value="Phage_HCP"/>
    <property type="match status" value="1"/>
</dbReference>
<gene>
    <name evidence="1" type="ORF">GGQ68_001893</name>
</gene>
<dbReference type="Proteomes" id="UP000541426">
    <property type="component" value="Unassembled WGS sequence"/>
</dbReference>
<sequence length="118" mass="12715">MRGGAAQRSLRLNHKVVLETSGAIPDNAGGSSVTWLPVGTLWAKVKPGAGRLSTGEAGAVSTTDFDVWVRAAPIGQWARPVPGQRFTMAGRRLLIESVTEQEPHGLYLRCLCKEEVYV</sequence>
<proteinExistence type="predicted"/>
<accession>A0A7W6DRX8</accession>
<evidence type="ECO:0000313" key="1">
    <source>
        <dbReference type="EMBL" id="MBB3985560.1"/>
    </source>
</evidence>
<reference evidence="1 2" key="1">
    <citation type="submission" date="2020-08" db="EMBL/GenBank/DDBJ databases">
        <title>Genomic Encyclopedia of Type Strains, Phase IV (KMG-IV): sequencing the most valuable type-strain genomes for metagenomic binning, comparative biology and taxonomic classification.</title>
        <authorList>
            <person name="Goeker M."/>
        </authorList>
    </citation>
    <scope>NUCLEOTIDE SEQUENCE [LARGE SCALE GENOMIC DNA]</scope>
    <source>
        <strain evidence="1 2">DSM 102235</strain>
    </source>
</reference>
<dbReference type="EMBL" id="JACIEJ010000004">
    <property type="protein sequence ID" value="MBB3985560.1"/>
    <property type="molecule type" value="Genomic_DNA"/>
</dbReference>
<dbReference type="AlphaFoldDB" id="A0A7W6DRX8"/>
<dbReference type="Gene3D" id="2.40.10.270">
    <property type="entry name" value="Bacteriophage SPP1 head-tail adaptor protein"/>
    <property type="match status" value="1"/>
</dbReference>
<protein>
    <submittedName>
        <fullName evidence="1">Head-tail adaptor</fullName>
    </submittedName>
</protein>
<evidence type="ECO:0000313" key="2">
    <source>
        <dbReference type="Proteomes" id="UP000541426"/>
    </source>
</evidence>
<dbReference type="RefSeq" id="WP_183965238.1">
    <property type="nucleotide sequence ID" value="NZ_BAABBZ010000018.1"/>
</dbReference>
<keyword evidence="2" id="KW-1185">Reference proteome</keyword>
<name>A0A7W6DRX8_9RHOB</name>
<organism evidence="1 2">
    <name type="scientific">Sagittula marina</name>
    <dbReference type="NCBI Taxonomy" id="943940"/>
    <lineage>
        <taxon>Bacteria</taxon>
        <taxon>Pseudomonadati</taxon>
        <taxon>Pseudomonadota</taxon>
        <taxon>Alphaproteobacteria</taxon>
        <taxon>Rhodobacterales</taxon>
        <taxon>Roseobacteraceae</taxon>
        <taxon>Sagittula</taxon>
    </lineage>
</organism>